<organism evidence="2 3">
    <name type="scientific">Salibacterium qingdaonense</name>
    <dbReference type="NCBI Taxonomy" id="266892"/>
    <lineage>
        <taxon>Bacteria</taxon>
        <taxon>Bacillati</taxon>
        <taxon>Bacillota</taxon>
        <taxon>Bacilli</taxon>
        <taxon>Bacillales</taxon>
        <taxon>Bacillaceae</taxon>
    </lineage>
</organism>
<feature type="region of interest" description="Disordered" evidence="1">
    <location>
        <begin position="223"/>
        <end position="252"/>
    </location>
</feature>
<evidence type="ECO:0000313" key="2">
    <source>
        <dbReference type="EMBL" id="SFM41084.1"/>
    </source>
</evidence>
<evidence type="ECO:0000313" key="3">
    <source>
        <dbReference type="Proteomes" id="UP000199668"/>
    </source>
</evidence>
<dbReference type="SUPFAM" id="SSF46785">
    <property type="entry name" value="Winged helix' DNA-binding domain"/>
    <property type="match status" value="1"/>
</dbReference>
<feature type="compositionally biased region" description="Polar residues" evidence="1">
    <location>
        <begin position="133"/>
        <end position="143"/>
    </location>
</feature>
<proteinExistence type="predicted"/>
<gene>
    <name evidence="2" type="ORF">SAMN04488054_1456</name>
</gene>
<dbReference type="OrthoDB" id="2697418at2"/>
<evidence type="ECO:0008006" key="4">
    <source>
        <dbReference type="Google" id="ProtNLM"/>
    </source>
</evidence>
<dbReference type="InterPro" id="IPR036390">
    <property type="entry name" value="WH_DNA-bd_sf"/>
</dbReference>
<dbReference type="InterPro" id="IPR036388">
    <property type="entry name" value="WH-like_DNA-bd_sf"/>
</dbReference>
<dbReference type="EMBL" id="FOTY01000045">
    <property type="protein sequence ID" value="SFM41084.1"/>
    <property type="molecule type" value="Genomic_DNA"/>
</dbReference>
<name>A0A1I4QM44_9BACI</name>
<dbReference type="RefSeq" id="WP_090928778.1">
    <property type="nucleotide sequence ID" value="NZ_FOTY01000045.1"/>
</dbReference>
<evidence type="ECO:0000256" key="1">
    <source>
        <dbReference type="SAM" id="MobiDB-lite"/>
    </source>
</evidence>
<dbReference type="STRING" id="266892.SAMN04488054_1456"/>
<feature type="region of interest" description="Disordered" evidence="1">
    <location>
        <begin position="130"/>
        <end position="152"/>
    </location>
</feature>
<dbReference type="Gene3D" id="1.10.10.10">
    <property type="entry name" value="Winged helix-like DNA-binding domain superfamily/Winged helix DNA-binding domain"/>
    <property type="match status" value="1"/>
</dbReference>
<sequence length="262" mass="30391">MSEKVKSNAHLLEAQKINFYSNIDQLNDNVSVIFKSVHMNQSERNILTFLAQKSLEHIGCSWYKVKNIAKQINKSARMVGYALSSLESKGIISRKAVMRSKSGGNSSNVIVILPATKYLFQNCRPQIADRHNLSNNDNSNQEQSKSDVESVPLESLKQEKYKRVDDDRLYQLFKYKIQDKSVQYGSSYLEKVMNTVLKEYEDIERRQEYSQIQRTKEELPQYPAVNWLDSPIEDTNTPEQSPKAPEHHFSPQHCDDFWEMFG</sequence>
<protein>
    <recommendedName>
        <fullName evidence="4">Helix-turn-helix domain-containing protein</fullName>
    </recommendedName>
</protein>
<dbReference type="AlphaFoldDB" id="A0A1I4QM44"/>
<accession>A0A1I4QM44</accession>
<keyword evidence="3" id="KW-1185">Reference proteome</keyword>
<reference evidence="2 3" key="1">
    <citation type="submission" date="2016-10" db="EMBL/GenBank/DDBJ databases">
        <authorList>
            <person name="de Groot N.N."/>
        </authorList>
    </citation>
    <scope>NUCLEOTIDE SEQUENCE [LARGE SCALE GENOMIC DNA]</scope>
    <source>
        <strain evidence="2 3">CGMCC 1.6134</strain>
    </source>
</reference>
<dbReference type="Proteomes" id="UP000199668">
    <property type="component" value="Unassembled WGS sequence"/>
</dbReference>